<dbReference type="PANTHER" id="PTHR37984">
    <property type="entry name" value="PROTEIN CBG26694"/>
    <property type="match status" value="1"/>
</dbReference>
<keyword evidence="3" id="KW-1185">Reference proteome</keyword>
<evidence type="ECO:0000259" key="1">
    <source>
        <dbReference type="PROSITE" id="PS50994"/>
    </source>
</evidence>
<dbReference type="AlphaFoldDB" id="A0AAD9PZS5"/>
<reference evidence="2" key="2">
    <citation type="journal article" date="2023" name="Science">
        <title>Genomic signatures of disease resistance in endangered staghorn corals.</title>
        <authorList>
            <person name="Vollmer S.V."/>
            <person name="Selwyn J.D."/>
            <person name="Despard B.A."/>
            <person name="Roesel C.L."/>
        </authorList>
    </citation>
    <scope>NUCLEOTIDE SEQUENCE</scope>
    <source>
        <strain evidence="2">K2</strain>
    </source>
</reference>
<feature type="domain" description="Integrase catalytic" evidence="1">
    <location>
        <begin position="540"/>
        <end position="693"/>
    </location>
</feature>
<dbReference type="InterPro" id="IPR036397">
    <property type="entry name" value="RNaseH_sf"/>
</dbReference>
<dbReference type="InterPro" id="IPR043128">
    <property type="entry name" value="Rev_trsase/Diguanyl_cyclase"/>
</dbReference>
<organism evidence="2 3">
    <name type="scientific">Acropora cervicornis</name>
    <name type="common">Staghorn coral</name>
    <dbReference type="NCBI Taxonomy" id="6130"/>
    <lineage>
        <taxon>Eukaryota</taxon>
        <taxon>Metazoa</taxon>
        <taxon>Cnidaria</taxon>
        <taxon>Anthozoa</taxon>
        <taxon>Hexacorallia</taxon>
        <taxon>Scleractinia</taxon>
        <taxon>Astrocoeniina</taxon>
        <taxon>Acroporidae</taxon>
        <taxon>Acropora</taxon>
    </lineage>
</organism>
<dbReference type="GO" id="GO:0015074">
    <property type="term" value="P:DNA integration"/>
    <property type="evidence" value="ECO:0007669"/>
    <property type="project" value="InterPro"/>
</dbReference>
<evidence type="ECO:0000313" key="3">
    <source>
        <dbReference type="Proteomes" id="UP001249851"/>
    </source>
</evidence>
<dbReference type="Gene3D" id="3.30.70.270">
    <property type="match status" value="2"/>
</dbReference>
<sequence>MNPNVTPIQAHPYRCPVVKEAKASDAIRDLEKQGILKKVTEPTAWISNSVSREKPDGSIRVCIDPIQTINKAIEVPKYPIPTVDELLPKLNDGKLFSCVDVHKSSGPEEYQRRQHEALEGLAGVVNKADDILVFESGGSIEEAEKDHGVNLWNLMLRCPEKFQFKVKQVTWMGHLLSSTRVSPHPDRVKAIKDMTPPHDVKGLQRFLGMCYYLSRCNPNLAEVVKPLTELTHGNVVWSWSSQHDKNFKTAKSLIVIAATLKSFDVNKPCVNLVPRSHSVTGNVRSVDASDTGVGGALLQDGQRVAFTSSTLSATEVNYAPIGKKRISKRPLSKAPRRLQRMMLQLQPFKFTVVYKKGKYMYLADTLSKAALNLSTPSDPQEEVFRCNSGDALDVFRVELETMELDSPNMYANTLEEIKAETEADPTLSVLCTFVAHGWPSEKSQVPSALRLYYPLRDEPAVYLGVLYKSHKVLIPLKLQSTMLVKLHQGHQGGESMILRAREVMYWLGMQAAIPQESAKCTLCASYGSELPREPMLSHEIPQGPWKFISKDLFKQGGRWHSVTVDHYSCCFEVDLLNEDVNAANIISVTKAHFARCCIPDTFLSDNGPQYTSQEFFNFAKTYGFKLISWSPYYARATGKAEAAVKEAKKMLKNRTSSLVSWTLGTIRLRSNLPISESLLSQSMPPVTVVRDEHLGRRAKAKAHYDKTATRVLSPLAPGQFVYTRPNDHHRGEQWRHGEVLGEVTPRSYVVQTQDGWNRIQLRPSEPQVPWVSQPFLEQPVIANGADVGKSAETIVRNFNSESPNENSLPPLQTSRYALFKLHSILQQDSYGVYDQLVILENQSGRIVAIDRENDKVIAKAMVTENGVPTSPSQFNTLADAERHHSDALFYKIPREKGSDYFYLKSFLADKQRILGFNEYGIALNPTQVQPNQEQCLFTMV</sequence>
<dbReference type="EMBL" id="JARQWQ010000090">
    <property type="protein sequence ID" value="KAK2552113.1"/>
    <property type="molecule type" value="Genomic_DNA"/>
</dbReference>
<protein>
    <submittedName>
        <fullName evidence="2">Transposon Ty3-I Gag-Pol polyprotein</fullName>
    </submittedName>
</protein>
<dbReference type="InterPro" id="IPR043502">
    <property type="entry name" value="DNA/RNA_pol_sf"/>
</dbReference>
<dbReference type="SUPFAM" id="SSF56672">
    <property type="entry name" value="DNA/RNA polymerases"/>
    <property type="match status" value="1"/>
</dbReference>
<dbReference type="InterPro" id="IPR041588">
    <property type="entry name" value="Integrase_H2C2"/>
</dbReference>
<dbReference type="PANTHER" id="PTHR37984:SF8">
    <property type="entry name" value="CCHC-TYPE DOMAIN-CONTAINING PROTEIN"/>
    <property type="match status" value="1"/>
</dbReference>
<gene>
    <name evidence="2" type="ORF">P5673_026863</name>
</gene>
<evidence type="ECO:0000313" key="2">
    <source>
        <dbReference type="EMBL" id="KAK2552113.1"/>
    </source>
</evidence>
<dbReference type="InterPro" id="IPR001584">
    <property type="entry name" value="Integrase_cat-core"/>
</dbReference>
<proteinExistence type="predicted"/>
<dbReference type="InterPro" id="IPR050951">
    <property type="entry name" value="Retrovirus_Pol_polyprotein"/>
</dbReference>
<name>A0AAD9PZS5_ACRCE</name>
<dbReference type="GO" id="GO:0003676">
    <property type="term" value="F:nucleic acid binding"/>
    <property type="evidence" value="ECO:0007669"/>
    <property type="project" value="InterPro"/>
</dbReference>
<accession>A0AAD9PZS5</accession>
<dbReference type="PROSITE" id="PS50994">
    <property type="entry name" value="INTEGRASE"/>
    <property type="match status" value="1"/>
</dbReference>
<dbReference type="SUPFAM" id="SSF53098">
    <property type="entry name" value="Ribonuclease H-like"/>
    <property type="match status" value="1"/>
</dbReference>
<comment type="caution">
    <text evidence="2">The sequence shown here is derived from an EMBL/GenBank/DDBJ whole genome shotgun (WGS) entry which is preliminary data.</text>
</comment>
<dbReference type="Gene3D" id="1.10.340.70">
    <property type="match status" value="1"/>
</dbReference>
<reference evidence="2" key="1">
    <citation type="journal article" date="2023" name="G3 (Bethesda)">
        <title>Whole genome assembly and annotation of the endangered Caribbean coral Acropora cervicornis.</title>
        <authorList>
            <person name="Selwyn J.D."/>
            <person name="Vollmer S.V."/>
        </authorList>
    </citation>
    <scope>NUCLEOTIDE SEQUENCE</scope>
    <source>
        <strain evidence="2">K2</strain>
    </source>
</reference>
<dbReference type="Gene3D" id="3.10.10.10">
    <property type="entry name" value="HIV Type 1 Reverse Transcriptase, subunit A, domain 1"/>
    <property type="match status" value="1"/>
</dbReference>
<dbReference type="InterPro" id="IPR012337">
    <property type="entry name" value="RNaseH-like_sf"/>
</dbReference>
<dbReference type="Proteomes" id="UP001249851">
    <property type="component" value="Unassembled WGS sequence"/>
</dbReference>
<dbReference type="Gene3D" id="3.30.420.10">
    <property type="entry name" value="Ribonuclease H-like superfamily/Ribonuclease H"/>
    <property type="match status" value="1"/>
</dbReference>
<dbReference type="FunFam" id="3.30.70.270:FF:000063">
    <property type="entry name" value="Zinc knuckle domaincontaining protein"/>
    <property type="match status" value="1"/>
</dbReference>
<dbReference type="Pfam" id="PF17921">
    <property type="entry name" value="Integrase_H2C2"/>
    <property type="match status" value="1"/>
</dbReference>